<dbReference type="PROSITE" id="PS50887">
    <property type="entry name" value="GGDEF"/>
    <property type="match status" value="1"/>
</dbReference>
<dbReference type="InterPro" id="IPR000700">
    <property type="entry name" value="PAS-assoc_C"/>
</dbReference>
<name>A0A4R6EEH3_9RHOO</name>
<evidence type="ECO:0000256" key="1">
    <source>
        <dbReference type="ARBA" id="ARBA00004370"/>
    </source>
</evidence>
<dbReference type="Pfam" id="PF13426">
    <property type="entry name" value="PAS_9"/>
    <property type="match status" value="1"/>
</dbReference>
<evidence type="ECO:0000256" key="2">
    <source>
        <dbReference type="ARBA" id="ARBA00022692"/>
    </source>
</evidence>
<feature type="domain" description="PAC" evidence="7">
    <location>
        <begin position="430"/>
        <end position="482"/>
    </location>
</feature>
<dbReference type="CDD" id="cd01949">
    <property type="entry name" value="GGDEF"/>
    <property type="match status" value="1"/>
</dbReference>
<keyword evidence="4 5" id="KW-0472">Membrane</keyword>
<reference evidence="10 11" key="1">
    <citation type="submission" date="2019-03" db="EMBL/GenBank/DDBJ databases">
        <title>Genomic Encyclopedia of Type Strains, Phase IV (KMG-IV): sequencing the most valuable type-strain genomes for metagenomic binning, comparative biology and taxonomic classification.</title>
        <authorList>
            <person name="Goeker M."/>
        </authorList>
    </citation>
    <scope>NUCLEOTIDE SEQUENCE [LARGE SCALE GENOMIC DNA]</scope>
    <source>
        <strain evidence="10 11">DSM 12121</strain>
    </source>
</reference>
<dbReference type="Gene3D" id="3.30.70.270">
    <property type="match status" value="1"/>
</dbReference>
<dbReference type="Proteomes" id="UP000295129">
    <property type="component" value="Unassembled WGS sequence"/>
</dbReference>
<dbReference type="PROSITE" id="PS50112">
    <property type="entry name" value="PAS"/>
    <property type="match status" value="1"/>
</dbReference>
<dbReference type="Gene3D" id="3.30.450.350">
    <property type="entry name" value="CHASE domain"/>
    <property type="match status" value="1"/>
</dbReference>
<dbReference type="SUPFAM" id="SSF55073">
    <property type="entry name" value="Nucleotide cyclase"/>
    <property type="match status" value="1"/>
</dbReference>
<keyword evidence="11" id="KW-1185">Reference proteome</keyword>
<dbReference type="PANTHER" id="PTHR46663:SF3">
    <property type="entry name" value="SLL0267 PROTEIN"/>
    <property type="match status" value="1"/>
</dbReference>
<evidence type="ECO:0000259" key="8">
    <source>
        <dbReference type="PROSITE" id="PS50839"/>
    </source>
</evidence>
<dbReference type="PROSITE" id="PS50839">
    <property type="entry name" value="CHASE"/>
    <property type="match status" value="1"/>
</dbReference>
<dbReference type="InterPro" id="IPR042240">
    <property type="entry name" value="CHASE_sf"/>
</dbReference>
<comment type="subcellular location">
    <subcellularLocation>
        <location evidence="1">Membrane</location>
    </subcellularLocation>
</comment>
<dbReference type="SMART" id="SM01079">
    <property type="entry name" value="CHASE"/>
    <property type="match status" value="1"/>
</dbReference>
<dbReference type="Pfam" id="PF00990">
    <property type="entry name" value="GGDEF"/>
    <property type="match status" value="1"/>
</dbReference>
<feature type="domain" description="PAS" evidence="6">
    <location>
        <begin position="358"/>
        <end position="439"/>
    </location>
</feature>
<evidence type="ECO:0000256" key="4">
    <source>
        <dbReference type="ARBA" id="ARBA00023136"/>
    </source>
</evidence>
<evidence type="ECO:0000259" key="9">
    <source>
        <dbReference type="PROSITE" id="PS50887"/>
    </source>
</evidence>
<evidence type="ECO:0000256" key="3">
    <source>
        <dbReference type="ARBA" id="ARBA00022989"/>
    </source>
</evidence>
<dbReference type="PROSITE" id="PS50113">
    <property type="entry name" value="PAC"/>
    <property type="match status" value="1"/>
</dbReference>
<feature type="domain" description="CHASE" evidence="8">
    <location>
        <begin position="84"/>
        <end position="304"/>
    </location>
</feature>
<dbReference type="SMART" id="SM00267">
    <property type="entry name" value="GGDEF"/>
    <property type="match status" value="1"/>
</dbReference>
<proteinExistence type="predicted"/>
<dbReference type="InterPro" id="IPR006189">
    <property type="entry name" value="CHASE_dom"/>
</dbReference>
<evidence type="ECO:0000259" key="6">
    <source>
        <dbReference type="PROSITE" id="PS50112"/>
    </source>
</evidence>
<dbReference type="GO" id="GO:0016020">
    <property type="term" value="C:membrane"/>
    <property type="evidence" value="ECO:0007669"/>
    <property type="project" value="UniProtKB-SubCell"/>
</dbReference>
<evidence type="ECO:0000313" key="10">
    <source>
        <dbReference type="EMBL" id="TDN56652.1"/>
    </source>
</evidence>
<feature type="transmembrane region" description="Helical" evidence="5">
    <location>
        <begin position="20"/>
        <end position="41"/>
    </location>
</feature>
<feature type="transmembrane region" description="Helical" evidence="5">
    <location>
        <begin position="318"/>
        <end position="339"/>
    </location>
</feature>
<dbReference type="SMART" id="SM00086">
    <property type="entry name" value="PAC"/>
    <property type="match status" value="1"/>
</dbReference>
<protein>
    <submittedName>
        <fullName evidence="10">PAS domain S-box-containing protein/diguanylate cyclase (GGDEF)-like protein</fullName>
    </submittedName>
</protein>
<dbReference type="InterPro" id="IPR052163">
    <property type="entry name" value="DGC-Regulatory_Protein"/>
</dbReference>
<dbReference type="CDD" id="cd00130">
    <property type="entry name" value="PAS"/>
    <property type="match status" value="1"/>
</dbReference>
<dbReference type="NCBIfam" id="TIGR00229">
    <property type="entry name" value="sensory_box"/>
    <property type="match status" value="1"/>
</dbReference>
<dbReference type="Gene3D" id="3.30.450.20">
    <property type="entry name" value="PAS domain"/>
    <property type="match status" value="1"/>
</dbReference>
<dbReference type="InterPro" id="IPR035965">
    <property type="entry name" value="PAS-like_dom_sf"/>
</dbReference>
<dbReference type="InterPro" id="IPR000160">
    <property type="entry name" value="GGDEF_dom"/>
</dbReference>
<dbReference type="InterPro" id="IPR029787">
    <property type="entry name" value="Nucleotide_cyclase"/>
</dbReference>
<evidence type="ECO:0000256" key="5">
    <source>
        <dbReference type="SAM" id="Phobius"/>
    </source>
</evidence>
<dbReference type="AlphaFoldDB" id="A0A4R6EEH3"/>
<dbReference type="SUPFAM" id="SSF55785">
    <property type="entry name" value="PYP-like sensor domain (PAS domain)"/>
    <property type="match status" value="1"/>
</dbReference>
<keyword evidence="3 5" id="KW-1133">Transmembrane helix</keyword>
<dbReference type="GO" id="GO:0007165">
    <property type="term" value="P:signal transduction"/>
    <property type="evidence" value="ECO:0007669"/>
    <property type="project" value="UniProtKB-ARBA"/>
</dbReference>
<organism evidence="10 11">
    <name type="scientific">Azoarcus indigens</name>
    <dbReference type="NCBI Taxonomy" id="29545"/>
    <lineage>
        <taxon>Bacteria</taxon>
        <taxon>Pseudomonadati</taxon>
        <taxon>Pseudomonadota</taxon>
        <taxon>Betaproteobacteria</taxon>
        <taxon>Rhodocyclales</taxon>
        <taxon>Zoogloeaceae</taxon>
        <taxon>Azoarcus</taxon>
    </lineage>
</organism>
<dbReference type="InterPro" id="IPR001610">
    <property type="entry name" value="PAC"/>
</dbReference>
<dbReference type="InterPro" id="IPR000014">
    <property type="entry name" value="PAS"/>
</dbReference>
<accession>A0A4R6EEH3</accession>
<dbReference type="NCBIfam" id="TIGR00254">
    <property type="entry name" value="GGDEF"/>
    <property type="match status" value="1"/>
</dbReference>
<dbReference type="InterPro" id="IPR043128">
    <property type="entry name" value="Rev_trsase/Diguanyl_cyclase"/>
</dbReference>
<dbReference type="PANTHER" id="PTHR46663">
    <property type="entry name" value="DIGUANYLATE CYCLASE DGCT-RELATED"/>
    <property type="match status" value="1"/>
</dbReference>
<feature type="domain" description="GGDEF" evidence="9">
    <location>
        <begin position="514"/>
        <end position="647"/>
    </location>
</feature>
<gene>
    <name evidence="10" type="ORF">C7389_10131</name>
</gene>
<keyword evidence="2 5" id="KW-0812">Transmembrane</keyword>
<dbReference type="SMART" id="SM00091">
    <property type="entry name" value="PAS"/>
    <property type="match status" value="1"/>
</dbReference>
<evidence type="ECO:0000259" key="7">
    <source>
        <dbReference type="PROSITE" id="PS50113"/>
    </source>
</evidence>
<sequence>MPVTMDASGGVVVAKPAGALGATLAMLLFVLLAAWLAWGALEERKQAALQQRLQAEANGIALKVEERFRGYRQVLRGARALYMASDTVEGREWAEYVAGLTLSEDYRGIQGVGFSRWLTPAARLELEARMQAAGLAGYKVWPAGEREHYSAIVALEPLDTRNRRALGFDMFSEPTRREAMTRAVEVSEGALSGPVVLVQEDGVAQQRGVLLYLAVFRSGFSASDVATRWRELQGWVYSPFRMDDLMEGALGRFTSDMRLKVLDLSPGSQPALLFDSEPESGEGPANALRYERRLVLGGREWLLEFSTRPDFSVGERPLVELGVIVLIGSLLLAVTWSLAVTRARARALAIVSGSLRQREAQYRAIVNLSHEGIATVDQRWRLTYVNPRLAEMLRQSANELLGTSFCTYCPDLGDELAGERAERLRQGNGRSLEMELQREDGSKLTVLVSDAPLVDADGRLSGATLMVVDITERKAAERRINYLATHDGLTDIPNRARFEELLGAAIARAARYQHSFALLFVDLDHFKEVNDSHGHLVGDALLVEAVKRMKSCLRASDTPARQGGDEFVVLLPETKSTQDAERVAEKIRAELARPFEVEGCNLNISSSIGVVFYPQHGRDADALLRHADEAMYRAKSAGRNRVAVCDAAGEKV</sequence>
<dbReference type="GO" id="GO:0003824">
    <property type="term" value="F:catalytic activity"/>
    <property type="evidence" value="ECO:0007669"/>
    <property type="project" value="UniProtKB-ARBA"/>
</dbReference>
<comment type="caution">
    <text evidence="10">The sequence shown here is derived from an EMBL/GenBank/DDBJ whole genome shotgun (WGS) entry which is preliminary data.</text>
</comment>
<dbReference type="Pfam" id="PF03924">
    <property type="entry name" value="CHASE"/>
    <property type="match status" value="1"/>
</dbReference>
<dbReference type="FunFam" id="3.30.70.270:FF:000001">
    <property type="entry name" value="Diguanylate cyclase domain protein"/>
    <property type="match status" value="1"/>
</dbReference>
<dbReference type="EMBL" id="SNVV01000001">
    <property type="protein sequence ID" value="TDN56652.1"/>
    <property type="molecule type" value="Genomic_DNA"/>
</dbReference>
<evidence type="ECO:0000313" key="11">
    <source>
        <dbReference type="Proteomes" id="UP000295129"/>
    </source>
</evidence>